<name>A0AB72UGS9_9PROT</name>
<gene>
    <name evidence="1" type="ORF">TH3_17395</name>
</gene>
<dbReference type="EMBL" id="CP004388">
    <property type="protein sequence ID" value="AJD53581.1"/>
    <property type="molecule type" value="Genomic_DNA"/>
</dbReference>
<protein>
    <submittedName>
        <fullName evidence="1">Uncharacterized protein</fullName>
    </submittedName>
</protein>
<dbReference type="GeneID" id="31929154"/>
<reference evidence="1 2" key="1">
    <citation type="journal article" date="2012" name="J. Bacteriol.">
        <title>Genome sequence of Thalassospira xiamenensis type strain M-5.</title>
        <authorList>
            <person name="Lai Q."/>
            <person name="Shao Z."/>
        </authorList>
    </citation>
    <scope>NUCLEOTIDE SEQUENCE [LARGE SCALE GENOMIC DNA]</scope>
    <source>
        <strain evidence="1 2">M-5</strain>
    </source>
</reference>
<organism evidence="1 2">
    <name type="scientific">Thalassospira xiamenensis M-5 = DSM 17429</name>
    <dbReference type="NCBI Taxonomy" id="1123366"/>
    <lineage>
        <taxon>Bacteria</taxon>
        <taxon>Pseudomonadati</taxon>
        <taxon>Pseudomonadota</taxon>
        <taxon>Alphaproteobacteria</taxon>
        <taxon>Rhodospirillales</taxon>
        <taxon>Thalassospiraceae</taxon>
        <taxon>Thalassospira</taxon>
    </lineage>
</organism>
<proteinExistence type="predicted"/>
<accession>A0AB72UGS9</accession>
<dbReference type="AlphaFoldDB" id="A0AB72UGS9"/>
<dbReference type="KEGG" id="txi:TH3_17395"/>
<sequence>MDDILASTTLSDGSNIHIATLSRKTIVNSGAEHLGFDGYFLFEAIDRPEVKGISVLAKVASLDAAFRLIDLWDTRDRNQQNPIA</sequence>
<evidence type="ECO:0000313" key="1">
    <source>
        <dbReference type="EMBL" id="AJD53581.1"/>
    </source>
</evidence>
<evidence type="ECO:0000313" key="2">
    <source>
        <dbReference type="Proteomes" id="UP000007127"/>
    </source>
</evidence>
<dbReference type="Proteomes" id="UP000007127">
    <property type="component" value="Chromosome"/>
</dbReference>
<dbReference type="RefSeq" id="WP_007090258.1">
    <property type="nucleotide sequence ID" value="NZ_CP004388.1"/>
</dbReference>